<proteinExistence type="predicted"/>
<feature type="region of interest" description="Disordered" evidence="1">
    <location>
        <begin position="111"/>
        <end position="242"/>
    </location>
</feature>
<sequence>MSDNTTRLEKEAETHRSKLDSTLDELRGRLSVGQIVDELSGYVREGQGADAMNNFGRQVRDNPLALGLVGAGLAWLFLGDGVRSESHRLASRYGDWRDDREYDDFEGAFPAGSADAGAMPRGGRPMPAYPQGGTPPVGGVATGSTTNVSGGSHGSVGGTIKSGASSASGAVGSAAGSVKSGASNVASSVGDAASRAGGAASDAAGSATDAMRRASHDATDAARHAGSAAWEGARHAGQGAYRTGRRAQRTVIDAMHDEPLVFGALALAIGAAIGAALPATRREDELVGGMRDKVRDDAVAYGRDTLHRAEHVAGAAYEAASEEADAKGLKPDTKSGETLAEKAGSVARAAGEAAKDDAKKQDLT</sequence>
<evidence type="ECO:0000313" key="3">
    <source>
        <dbReference type="Proteomes" id="UP000476332"/>
    </source>
</evidence>
<reference evidence="2 3" key="1">
    <citation type="submission" date="2020-01" db="EMBL/GenBank/DDBJ databases">
        <title>Genomes of bacteria type strains.</title>
        <authorList>
            <person name="Chen J."/>
            <person name="Zhu S."/>
            <person name="Chen J."/>
        </authorList>
    </citation>
    <scope>NUCLEOTIDE SEQUENCE [LARGE SCALE GENOMIC DNA]</scope>
    <source>
        <strain evidence="2 3">KCTC 52919</strain>
    </source>
</reference>
<accession>A0A6L9MDD8</accession>
<feature type="compositionally biased region" description="Basic and acidic residues" evidence="1">
    <location>
        <begin position="324"/>
        <end position="335"/>
    </location>
</feature>
<feature type="compositionally biased region" description="Low complexity" evidence="1">
    <location>
        <begin position="343"/>
        <end position="352"/>
    </location>
</feature>
<feature type="compositionally biased region" description="Basic and acidic residues" evidence="1">
    <location>
        <begin position="353"/>
        <end position="364"/>
    </location>
</feature>
<keyword evidence="3" id="KW-1185">Reference proteome</keyword>
<comment type="caution">
    <text evidence="2">The sequence shown here is derived from an EMBL/GenBank/DDBJ whole genome shotgun (WGS) entry which is preliminary data.</text>
</comment>
<dbReference type="PANTHER" id="PTHR47372">
    <property type="entry name" value="DAUER UP-REGULATED-RELATED"/>
    <property type="match status" value="1"/>
</dbReference>
<dbReference type="EMBL" id="JAAAMJ010000001">
    <property type="protein sequence ID" value="NDV85854.1"/>
    <property type="molecule type" value="Genomic_DNA"/>
</dbReference>
<dbReference type="AlphaFoldDB" id="A0A6L9MDD8"/>
<feature type="compositionally biased region" description="Low complexity" evidence="1">
    <location>
        <begin position="158"/>
        <end position="209"/>
    </location>
</feature>
<feature type="region of interest" description="Disordered" evidence="1">
    <location>
        <begin position="1"/>
        <end position="20"/>
    </location>
</feature>
<gene>
    <name evidence="2" type="ORF">GTW51_03965</name>
</gene>
<evidence type="ECO:0000313" key="2">
    <source>
        <dbReference type="EMBL" id="NDV85854.1"/>
    </source>
</evidence>
<dbReference type="InterPro" id="IPR022062">
    <property type="entry name" value="DUF3618"/>
</dbReference>
<dbReference type="Proteomes" id="UP000476332">
    <property type="component" value="Unassembled WGS sequence"/>
</dbReference>
<evidence type="ECO:0000256" key="1">
    <source>
        <dbReference type="SAM" id="MobiDB-lite"/>
    </source>
</evidence>
<dbReference type="RefSeq" id="WP_163042544.1">
    <property type="nucleotide sequence ID" value="NZ_JAAAMJ010000001.1"/>
</dbReference>
<feature type="compositionally biased region" description="Basic and acidic residues" evidence="1">
    <location>
        <begin position="210"/>
        <end position="223"/>
    </location>
</feature>
<feature type="region of interest" description="Disordered" evidence="1">
    <location>
        <begin position="320"/>
        <end position="364"/>
    </location>
</feature>
<dbReference type="Pfam" id="PF12277">
    <property type="entry name" value="DUF3618"/>
    <property type="match status" value="1"/>
</dbReference>
<organism evidence="2 3">
    <name type="scientific">Aurantimonas aggregata</name>
    <dbReference type="NCBI Taxonomy" id="2047720"/>
    <lineage>
        <taxon>Bacteria</taxon>
        <taxon>Pseudomonadati</taxon>
        <taxon>Pseudomonadota</taxon>
        <taxon>Alphaproteobacteria</taxon>
        <taxon>Hyphomicrobiales</taxon>
        <taxon>Aurantimonadaceae</taxon>
        <taxon>Aurantimonas</taxon>
    </lineage>
</organism>
<protein>
    <submittedName>
        <fullName evidence="2">DUF3618 domain-containing protein</fullName>
    </submittedName>
</protein>
<feature type="compositionally biased region" description="Low complexity" evidence="1">
    <location>
        <begin position="132"/>
        <end position="150"/>
    </location>
</feature>
<dbReference type="PANTHER" id="PTHR47372:SF11">
    <property type="entry name" value="RE19971P"/>
    <property type="match status" value="1"/>
</dbReference>
<name>A0A6L9MDD8_9HYPH</name>